<dbReference type="Pfam" id="PF00024">
    <property type="entry name" value="PAN_1"/>
    <property type="match status" value="3"/>
</dbReference>
<feature type="region of interest" description="Disordered" evidence="1">
    <location>
        <begin position="351"/>
        <end position="371"/>
    </location>
</feature>
<reference evidence="6 7" key="1">
    <citation type="journal article" date="2017" name="Curr. Biol.">
        <title>Genome architecture and evolution of a unichromosomal asexual nematode.</title>
        <authorList>
            <person name="Fradin H."/>
            <person name="Zegar C."/>
            <person name="Gutwein M."/>
            <person name="Lucas J."/>
            <person name="Kovtun M."/>
            <person name="Corcoran D."/>
            <person name="Baugh L.R."/>
            <person name="Kiontke K."/>
            <person name="Gunsalus K."/>
            <person name="Fitch D.H."/>
            <person name="Piano F."/>
        </authorList>
    </citation>
    <scope>NUCLEOTIDE SEQUENCE [LARGE SCALE GENOMIC DNA]</scope>
    <source>
        <strain evidence="6">PF1309</strain>
    </source>
</reference>
<dbReference type="PROSITE" id="PS50948">
    <property type="entry name" value="PAN"/>
    <property type="match status" value="3"/>
</dbReference>
<dbReference type="PANTHER" id="PTHR47327:SF18">
    <property type="entry name" value="PAN DOMAIN PROTEIN"/>
    <property type="match status" value="1"/>
</dbReference>
<keyword evidence="2" id="KW-0812">Transmembrane</keyword>
<evidence type="ECO:0000256" key="2">
    <source>
        <dbReference type="SAM" id="Phobius"/>
    </source>
</evidence>
<keyword evidence="2" id="KW-0472">Membrane</keyword>
<feature type="domain" description="Apple" evidence="4">
    <location>
        <begin position="23"/>
        <end position="109"/>
    </location>
</feature>
<dbReference type="STRING" id="2018661.A0A2A2JVQ1"/>
<dbReference type="SMART" id="SM00241">
    <property type="entry name" value="ZP"/>
    <property type="match status" value="1"/>
</dbReference>
<feature type="compositionally biased region" description="Basic and acidic residues" evidence="1">
    <location>
        <begin position="358"/>
        <end position="371"/>
    </location>
</feature>
<feature type="domain" description="ZP" evidence="5">
    <location>
        <begin position="467"/>
        <end position="707"/>
    </location>
</feature>
<feature type="region of interest" description="Disordered" evidence="1">
    <location>
        <begin position="732"/>
        <end position="770"/>
    </location>
</feature>
<feature type="transmembrane region" description="Helical" evidence="2">
    <location>
        <begin position="786"/>
        <end position="808"/>
    </location>
</feature>
<evidence type="ECO:0000313" key="6">
    <source>
        <dbReference type="EMBL" id="PAV65743.1"/>
    </source>
</evidence>
<keyword evidence="3" id="KW-0732">Signal</keyword>
<name>A0A2A2JVQ1_9BILA</name>
<proteinExistence type="predicted"/>
<dbReference type="AlphaFoldDB" id="A0A2A2JVQ1"/>
<dbReference type="OrthoDB" id="5775605at2759"/>
<dbReference type="SUPFAM" id="SSF57414">
    <property type="entry name" value="Hairpin loop containing domain-like"/>
    <property type="match status" value="3"/>
</dbReference>
<dbReference type="CDD" id="cd01099">
    <property type="entry name" value="PAN_AP_HGF"/>
    <property type="match status" value="2"/>
</dbReference>
<dbReference type="Proteomes" id="UP000218231">
    <property type="component" value="Unassembled WGS sequence"/>
</dbReference>
<feature type="domain" description="Apple" evidence="4">
    <location>
        <begin position="116"/>
        <end position="203"/>
    </location>
</feature>
<evidence type="ECO:0008006" key="8">
    <source>
        <dbReference type="Google" id="ProtNLM"/>
    </source>
</evidence>
<feature type="compositionally biased region" description="Low complexity" evidence="1">
    <location>
        <begin position="738"/>
        <end position="750"/>
    </location>
</feature>
<dbReference type="SMART" id="SM00473">
    <property type="entry name" value="PAN_AP"/>
    <property type="match status" value="3"/>
</dbReference>
<feature type="compositionally biased region" description="Basic and acidic residues" evidence="1">
    <location>
        <begin position="759"/>
        <end position="769"/>
    </location>
</feature>
<accession>A0A2A2JVQ1</accession>
<protein>
    <recommendedName>
        <fullName evidence="8">ZP domain-containing protein</fullName>
    </recommendedName>
</protein>
<dbReference type="InterPro" id="IPR052774">
    <property type="entry name" value="Celegans_DevNeuronal_Protein"/>
</dbReference>
<feature type="region of interest" description="Disordered" evidence="1">
    <location>
        <begin position="410"/>
        <end position="438"/>
    </location>
</feature>
<dbReference type="EMBL" id="LIAE01010198">
    <property type="protein sequence ID" value="PAV65743.1"/>
    <property type="molecule type" value="Genomic_DNA"/>
</dbReference>
<evidence type="ECO:0000313" key="7">
    <source>
        <dbReference type="Proteomes" id="UP000218231"/>
    </source>
</evidence>
<evidence type="ECO:0000259" key="4">
    <source>
        <dbReference type="PROSITE" id="PS50948"/>
    </source>
</evidence>
<feature type="region of interest" description="Disordered" evidence="1">
    <location>
        <begin position="292"/>
        <end position="311"/>
    </location>
</feature>
<dbReference type="PROSITE" id="PS51034">
    <property type="entry name" value="ZP_2"/>
    <property type="match status" value="1"/>
</dbReference>
<dbReference type="PANTHER" id="PTHR47327">
    <property type="entry name" value="FI18240P1-RELATED"/>
    <property type="match status" value="1"/>
</dbReference>
<evidence type="ECO:0000256" key="1">
    <source>
        <dbReference type="SAM" id="MobiDB-lite"/>
    </source>
</evidence>
<feature type="compositionally biased region" description="Polar residues" evidence="1">
    <location>
        <begin position="410"/>
        <end position="437"/>
    </location>
</feature>
<dbReference type="GO" id="GO:0009653">
    <property type="term" value="P:anatomical structure morphogenesis"/>
    <property type="evidence" value="ECO:0007669"/>
    <property type="project" value="TreeGrafter"/>
</dbReference>
<dbReference type="InterPro" id="IPR001507">
    <property type="entry name" value="ZP_dom"/>
</dbReference>
<comment type="caution">
    <text evidence="6">The sequence shown here is derived from an EMBL/GenBank/DDBJ whole genome shotgun (WGS) entry which is preliminary data.</text>
</comment>
<feature type="chain" id="PRO_5012177841" description="ZP domain-containing protein" evidence="3">
    <location>
        <begin position="21"/>
        <end position="861"/>
    </location>
</feature>
<feature type="domain" description="Apple" evidence="4">
    <location>
        <begin position="210"/>
        <end position="289"/>
    </location>
</feature>
<dbReference type="Gene3D" id="3.50.4.10">
    <property type="entry name" value="Hepatocyte Growth Factor"/>
    <property type="match status" value="3"/>
</dbReference>
<organism evidence="6 7">
    <name type="scientific">Diploscapter pachys</name>
    <dbReference type="NCBI Taxonomy" id="2018661"/>
    <lineage>
        <taxon>Eukaryota</taxon>
        <taxon>Metazoa</taxon>
        <taxon>Ecdysozoa</taxon>
        <taxon>Nematoda</taxon>
        <taxon>Chromadorea</taxon>
        <taxon>Rhabditida</taxon>
        <taxon>Rhabditina</taxon>
        <taxon>Rhabditomorpha</taxon>
        <taxon>Rhabditoidea</taxon>
        <taxon>Rhabditidae</taxon>
        <taxon>Diploscapter</taxon>
    </lineage>
</organism>
<evidence type="ECO:0000259" key="5">
    <source>
        <dbReference type="PROSITE" id="PS51034"/>
    </source>
</evidence>
<dbReference type="InterPro" id="IPR003609">
    <property type="entry name" value="Pan_app"/>
</dbReference>
<evidence type="ECO:0000256" key="3">
    <source>
        <dbReference type="SAM" id="SignalP"/>
    </source>
</evidence>
<sequence>MICTTTMLLLFYLIIKSAFANRCIGDNSTTYLRSESTRLMDFSTHTIKNVTLNVCANHCTEELQGHDCLSFEYDAVNQECSIHKEDGQPFGPSILVKADSALSYFQQICVKGKNLCAAPYSFERFPQSILVGHAMRVESTEGLSECLSLCLDAQADQQLPCKSVMYYYETGECIMNRETRLTQPRLFKKGIQDSLVDYFENVCLDTNLRCSDASYSQIPNKRNSQPSYKTIATSSVHQCLAECLKEGPNCASVVFDYAEDECQLSSTSDYTSSSSSSNENSSDYFDKICDSAPTADFSPRPPTTAATSNRTRAKGVGNYAVAPNVISTTQPLIDGDTNTEAKEIDEFLKNQLNTTAQPEEREQISGDTNEFSKDNRIDAETKAVIDGLNELEKANQGAVEPTLSVGSRSINTQGKLADPSTPNTIEQTQVEASSTVIDDTDEFTKTQGQSGQTDSTDAPVKAHLSSECRMSGITVSVTFAENTSGAIYIKEHFSTCKAAFNDSTSAELHIPFPNRDDANPRCPGTEIAPAQWSFVVVVQRDEMKSLSLVTSTDRVFNVTCDYTELLEKENVNIAQIDEEKSKRIQMQILYGGVPVTTVPLGAVVELRWTVLENANNYGFFINECVAERIGGTPPEPEPLKIIYQGCPEEKVRNRLLKEPILQETGFYTPKMKVFRFDGSRRVRIKCTVDVCIDSCPSVLCDGLESQNRESYGRKKRQSLRDLADLLQQLKPKFDSNGKRSSGGKSRSLRSTVSGTLTITDREKSHKPRPEFSSMVNDGWCFSKAHVAAASTFSSLLAIILAFIGLNYLHRRYCRPSDASSCSSSTTGYTSSSYDYSSHGLSPARPLWEVHHPYDSPPSSIR</sequence>
<keyword evidence="7" id="KW-1185">Reference proteome</keyword>
<keyword evidence="2" id="KW-1133">Transmembrane helix</keyword>
<feature type="signal peptide" evidence="3">
    <location>
        <begin position="1"/>
        <end position="20"/>
    </location>
</feature>
<gene>
    <name evidence="6" type="ORF">WR25_19700</name>
</gene>